<dbReference type="SUPFAM" id="SSF50249">
    <property type="entry name" value="Nucleic acid-binding proteins"/>
    <property type="match status" value="2"/>
</dbReference>
<dbReference type="OrthoDB" id="9791685at2"/>
<feature type="domain" description="CSD" evidence="3">
    <location>
        <begin position="20"/>
        <end position="87"/>
    </location>
</feature>
<dbReference type="InterPro" id="IPR012340">
    <property type="entry name" value="NA-bd_OB-fold"/>
</dbReference>
<organism evidence="4 5">
    <name type="scientific">Roseomonas genomospecies 6</name>
    <dbReference type="NCBI Taxonomy" id="214106"/>
    <lineage>
        <taxon>Bacteria</taxon>
        <taxon>Pseudomonadati</taxon>
        <taxon>Pseudomonadota</taxon>
        <taxon>Alphaproteobacteria</taxon>
        <taxon>Acetobacterales</taxon>
        <taxon>Roseomonadaceae</taxon>
        <taxon>Roseomonas</taxon>
    </lineage>
</organism>
<comment type="subcellular location">
    <subcellularLocation>
        <location evidence="1">Cytoplasm</location>
    </subcellularLocation>
</comment>
<dbReference type="PRINTS" id="PR00050">
    <property type="entry name" value="COLDSHOCK"/>
</dbReference>
<feature type="domain" description="CSD" evidence="3">
    <location>
        <begin position="198"/>
        <end position="263"/>
    </location>
</feature>
<evidence type="ECO:0000313" key="5">
    <source>
        <dbReference type="Proteomes" id="UP000480854"/>
    </source>
</evidence>
<dbReference type="PROSITE" id="PS00352">
    <property type="entry name" value="CSD_1"/>
    <property type="match status" value="1"/>
</dbReference>
<keyword evidence="5" id="KW-1185">Reference proteome</keyword>
<proteinExistence type="predicted"/>
<dbReference type="Proteomes" id="UP000480854">
    <property type="component" value="Unassembled WGS sequence"/>
</dbReference>
<evidence type="ECO:0000256" key="2">
    <source>
        <dbReference type="SAM" id="MobiDB-lite"/>
    </source>
</evidence>
<evidence type="ECO:0000313" key="4">
    <source>
        <dbReference type="EMBL" id="KAA0676813.1"/>
    </source>
</evidence>
<dbReference type="GO" id="GO:0005829">
    <property type="term" value="C:cytosol"/>
    <property type="evidence" value="ECO:0007669"/>
    <property type="project" value="UniProtKB-ARBA"/>
</dbReference>
<dbReference type="AlphaFoldDB" id="A0A9W7KQ75"/>
<feature type="region of interest" description="Disordered" evidence="2">
    <location>
        <begin position="80"/>
        <end position="201"/>
    </location>
</feature>
<sequence length="264" mass="27915">MHRQPPRQHVYRQPVVLGTQVQATVKWYDPNRGFGFVKFEDGSPDALIPAAIVATAGHDSLPDGATVVVDIVEGRKGNQVSALHSVDTSTAAPARAPRPQGPRPSYGERSFGERGGDRGGDRGFGDRSFGDRGERGFGGRGPGDRGNSRGFGDRGGDRGFNDRGGDRGFNDRGFNDRGGDRGGFGGPRRPAAGGPTSQTEGTVKWFNATKGFGFIAQDGGGQDVFVHIKAVERSGLQGLNDGQRVRISVRQGDKGPEAVSVEEA</sequence>
<dbReference type="SMART" id="SM00357">
    <property type="entry name" value="CSP"/>
    <property type="match status" value="2"/>
</dbReference>
<dbReference type="InterPro" id="IPR011129">
    <property type="entry name" value="CSD"/>
</dbReference>
<name>A0A9W7KQ75_9PROT</name>
<evidence type="ECO:0000256" key="1">
    <source>
        <dbReference type="RuleBase" id="RU000408"/>
    </source>
</evidence>
<dbReference type="InterPro" id="IPR002059">
    <property type="entry name" value="CSP_DNA-bd"/>
</dbReference>
<feature type="compositionally biased region" description="Low complexity" evidence="2">
    <location>
        <begin position="91"/>
        <end position="109"/>
    </location>
</feature>
<dbReference type="RefSeq" id="WP_149471720.1">
    <property type="nucleotide sequence ID" value="NZ_QOKW01000030.1"/>
</dbReference>
<protein>
    <submittedName>
        <fullName evidence="4">Cold-shock protein</fullName>
    </submittedName>
</protein>
<dbReference type="InterPro" id="IPR019844">
    <property type="entry name" value="CSD_CS"/>
</dbReference>
<accession>A0A9W7KQ75</accession>
<dbReference type="InterPro" id="IPR050181">
    <property type="entry name" value="Cold_shock_domain"/>
</dbReference>
<dbReference type="Pfam" id="PF00313">
    <property type="entry name" value="CSD"/>
    <property type="match status" value="2"/>
</dbReference>
<dbReference type="PROSITE" id="PS51857">
    <property type="entry name" value="CSD_2"/>
    <property type="match status" value="2"/>
</dbReference>
<reference evidence="4 5" key="1">
    <citation type="submission" date="2018-07" db="EMBL/GenBank/DDBJ databases">
        <title>Genome sequence of Azospirillum sp. ATCC 49961.</title>
        <authorList>
            <person name="Sant'Anna F.H."/>
            <person name="Baldani J.I."/>
            <person name="Zilli J.E."/>
            <person name="Reis V.M."/>
            <person name="Hartmann A."/>
            <person name="Cruz L."/>
            <person name="de Souza E.M."/>
            <person name="de Oliveira Pedrosa F."/>
            <person name="Passaglia L.M.P."/>
        </authorList>
    </citation>
    <scope>NUCLEOTIDE SEQUENCE [LARGE SCALE GENOMIC DNA]</scope>
    <source>
        <strain evidence="4 5">ATCC 49961</strain>
    </source>
</reference>
<comment type="caution">
    <text evidence="4">The sequence shown here is derived from an EMBL/GenBank/DDBJ whole genome shotgun (WGS) entry which is preliminary data.</text>
</comment>
<dbReference type="CDD" id="cd04458">
    <property type="entry name" value="CSP_CDS"/>
    <property type="match status" value="2"/>
</dbReference>
<dbReference type="PANTHER" id="PTHR11544">
    <property type="entry name" value="COLD SHOCK DOMAIN CONTAINING PROTEINS"/>
    <property type="match status" value="1"/>
</dbReference>
<evidence type="ECO:0000259" key="3">
    <source>
        <dbReference type="PROSITE" id="PS51857"/>
    </source>
</evidence>
<gene>
    <name evidence="4" type="ORF">DS843_25855</name>
</gene>
<feature type="compositionally biased region" description="Polar residues" evidence="2">
    <location>
        <begin position="80"/>
        <end position="90"/>
    </location>
</feature>
<dbReference type="Gene3D" id="2.40.50.140">
    <property type="entry name" value="Nucleic acid-binding proteins"/>
    <property type="match status" value="2"/>
</dbReference>
<dbReference type="GO" id="GO:0003676">
    <property type="term" value="F:nucleic acid binding"/>
    <property type="evidence" value="ECO:0007669"/>
    <property type="project" value="InterPro"/>
</dbReference>
<feature type="compositionally biased region" description="Basic and acidic residues" evidence="2">
    <location>
        <begin position="110"/>
        <end position="180"/>
    </location>
</feature>
<dbReference type="EMBL" id="QOKW01000030">
    <property type="protein sequence ID" value="KAA0676813.1"/>
    <property type="molecule type" value="Genomic_DNA"/>
</dbReference>